<feature type="transmembrane region" description="Helical" evidence="1">
    <location>
        <begin position="16"/>
        <end position="36"/>
    </location>
</feature>
<gene>
    <name evidence="2" type="ORF">POI8812_03398</name>
</gene>
<keyword evidence="1" id="KW-1133">Transmembrane helix</keyword>
<reference evidence="2 3" key="1">
    <citation type="submission" date="2018-03" db="EMBL/GenBank/DDBJ databases">
        <authorList>
            <person name="Keele B.F."/>
        </authorList>
    </citation>
    <scope>NUCLEOTIDE SEQUENCE [LARGE SCALE GENOMIC DNA]</scope>
    <source>
        <strain evidence="2 3">CeCT 8812</strain>
    </source>
</reference>
<dbReference type="RefSeq" id="WP_146186189.1">
    <property type="nucleotide sequence ID" value="NZ_OMKW01000004.1"/>
</dbReference>
<feature type="transmembrane region" description="Helical" evidence="1">
    <location>
        <begin position="42"/>
        <end position="65"/>
    </location>
</feature>
<evidence type="ECO:0000313" key="2">
    <source>
        <dbReference type="EMBL" id="SPF31047.1"/>
    </source>
</evidence>
<name>A0A2R8AFT0_9RHOB</name>
<dbReference type="Proteomes" id="UP000244932">
    <property type="component" value="Unassembled WGS sequence"/>
</dbReference>
<organism evidence="2 3">
    <name type="scientific">Pontivivens insulae</name>
    <dbReference type="NCBI Taxonomy" id="1639689"/>
    <lineage>
        <taxon>Bacteria</taxon>
        <taxon>Pseudomonadati</taxon>
        <taxon>Pseudomonadota</taxon>
        <taxon>Alphaproteobacteria</taxon>
        <taxon>Rhodobacterales</taxon>
        <taxon>Paracoccaceae</taxon>
        <taxon>Pontivivens</taxon>
    </lineage>
</organism>
<dbReference type="OrthoDB" id="7862519at2"/>
<dbReference type="EMBL" id="OMKW01000004">
    <property type="protein sequence ID" value="SPF31047.1"/>
    <property type="molecule type" value="Genomic_DNA"/>
</dbReference>
<proteinExistence type="predicted"/>
<keyword evidence="1" id="KW-0472">Membrane</keyword>
<protein>
    <submittedName>
        <fullName evidence="2">Uncharacterized protein</fullName>
    </submittedName>
</protein>
<evidence type="ECO:0000313" key="3">
    <source>
        <dbReference type="Proteomes" id="UP000244932"/>
    </source>
</evidence>
<accession>A0A2R8AFT0</accession>
<evidence type="ECO:0000256" key="1">
    <source>
        <dbReference type="SAM" id="Phobius"/>
    </source>
</evidence>
<keyword evidence="1" id="KW-0812">Transmembrane</keyword>
<keyword evidence="3" id="KW-1185">Reference proteome</keyword>
<sequence>MSDPMLTLTLSPARRWFGLAMTGGLAAMAAAVLALQPPQSPWAILLLVVVLVVAGRQAWGMYAAASRAILMYEDRLTDESGRDLARFEDVVRIERGLFAFKPSNGFLLVLNERAKRESVPGLWWRSGRRLGVGGAAHAQTAKNMADAIQTMIAIRDEAA</sequence>
<dbReference type="AlphaFoldDB" id="A0A2R8AFT0"/>